<sequence>MTKVSTSKAASWSLRFQKTFGAILAAVALVIVFLPAFTPSTAHADDPIYSSGNALGENKSVSGRVFLDRAGSRSYMEPTDKQGASDGDIGLPGVKVYAQWTDYNNRRQKGALSPVYYTQGRADGTYVIQLPDWTDAFGTVHKWEATAGQTLRIWADNPDPSKYTLAFVEGDSTFGGQGDRYRGTWGAARRLAENYNIAFQERPQFAQMFPPENTWKQSSRKGGCGDVAGKVWYEERETLGNSEAVPTFRPAFGEVMVPGVKVVGAYVQDEVARRFDQWKEDHKNYKRDEFKAAQREIMKAYEAETGKSAIAETVYDTTDANGKYHLQFQGLWGNSYSAKGIMNAGTWGELVPEGANASWAKANLRSRHVNTEYMYVAPEIPDGVGGSLNNFRDNMYQDGVNWKPNATNGSISNVENVNFALRLEGRDFHIETYDQTTNPAKPGDTAPTKATGFVPNNTYDIVWTDGDGKEVKTCTAQASNLGVVESCPFTVPADLDKDEIYTASIYPEKTRDRAMAKDSFAAKVTPEYKATTIDLDKTATVAAPINKENGTKPPADTTYAAAAASDVPASLLKGVDQTKVTVGAQPWAKVNSDGTIALSPTTGNVTPGSYLIPVKLTYGKGKDAFERVILAPVTVKEPDADDDGVADSKDKCAGTPKGAKVDKNGCSVAPAVGKVPDITGQVGKEITPVNVPVDNPGKAKLTACSAEGLPAGLAIALNEQKDGCVITGTPSEEAKDQKVTVKVSYEPVDKTDQHKGGDVTGSAKATIGAEADGDDDGVADSKDKCAGTPKGAKVDKNGCSVAPAVGKVPDITGQVGKEITPVNVPVDNPGKATLKACSAEGLPAGLAIALNEQKDGCVITGTPSEEAKDQKVTVKVSYEPVDKTDQHKGGDVTGSAKATIGAEADGDDDGVADSKDKCPKIAGPSSNNGCPAWGDGSGDPGTDVTLTKDKDNGPLPEGTVCTTDPAGATCKVGDDGNITVTVPSDAKPDAVIKVTVKDKDGNKLDESKVTVTKPADSDGDGTPDASDQCPNVKGPASNHGCPAWGDGSGDPGTDVTLTKDPANGKLPKTVKCEADKGATCAFDNDGNVKVTVPADAASGTTITVTVKDGDKTLDSSTVTVTKPSADDSDGDGVSDEREKELGTDPKNPNTDGDGLTDGQEAGTDVDKDGKAVKDENGKPKVDDSKATKTDPTKADTDGDGINDGDEVNGTKNPFKGDKADPNGKPGNTDPNNADTDGDGINDGDEVTGAKNGGKATNPNKADTDGDGINDGKEIKDGTDPLDPNDPGKKGKGTTKVVKVWQKLPKTGSAAVPALALGLLAIGAGAVMVRRRKQQ</sequence>
<feature type="transmembrane region" description="Helical" evidence="8">
    <location>
        <begin position="1309"/>
        <end position="1328"/>
    </location>
</feature>
<evidence type="ECO:0000259" key="10">
    <source>
        <dbReference type="PROSITE" id="PS50847"/>
    </source>
</evidence>
<feature type="region of interest" description="Disordered" evidence="7">
    <location>
        <begin position="997"/>
        <end position="1067"/>
    </location>
</feature>
<protein>
    <recommendedName>
        <fullName evidence="10">Gram-positive cocci surface proteins LPxTG domain-containing protein</fullName>
    </recommendedName>
</protein>
<keyword evidence="8" id="KW-0472">Membrane</keyword>
<proteinExistence type="predicted"/>
<dbReference type="InterPro" id="IPR013783">
    <property type="entry name" value="Ig-like_fold"/>
</dbReference>
<dbReference type="Pfam" id="PF18884">
    <property type="entry name" value="TSP3_bac"/>
    <property type="match status" value="5"/>
</dbReference>
<keyword evidence="3" id="KW-0964">Secreted</keyword>
<evidence type="ECO:0000256" key="6">
    <source>
        <dbReference type="ARBA" id="ARBA00023088"/>
    </source>
</evidence>
<feature type="region of interest" description="Disordered" evidence="7">
    <location>
        <begin position="771"/>
        <end position="792"/>
    </location>
</feature>
<dbReference type="PROSITE" id="PS50847">
    <property type="entry name" value="GRAM_POS_ANCHORING"/>
    <property type="match status" value="1"/>
</dbReference>
<feature type="compositionally biased region" description="Basic and acidic residues" evidence="7">
    <location>
        <begin position="1269"/>
        <end position="1278"/>
    </location>
</feature>
<dbReference type="PANTHER" id="PTHR37467:SF1">
    <property type="entry name" value="EXPORTED CALCIUM-BINDING GLYCOPROTEIN"/>
    <property type="match status" value="1"/>
</dbReference>
<dbReference type="InterPro" id="IPR059100">
    <property type="entry name" value="TSP3_bac"/>
</dbReference>
<organism evidence="11 12">
    <name type="scientific">Varibaculum cambriense</name>
    <dbReference type="NCBI Taxonomy" id="184870"/>
    <lineage>
        <taxon>Bacteria</taxon>
        <taxon>Bacillati</taxon>
        <taxon>Actinomycetota</taxon>
        <taxon>Actinomycetes</taxon>
        <taxon>Actinomycetales</taxon>
        <taxon>Actinomycetaceae</taxon>
        <taxon>Varibaculum</taxon>
    </lineage>
</organism>
<name>A0ABX4UMQ5_9ACTO</name>
<dbReference type="RefSeq" id="WP_102184535.1">
    <property type="nucleotide sequence ID" value="NZ_PNGC01000003.1"/>
</dbReference>
<feature type="region of interest" description="Disordered" evidence="7">
    <location>
        <begin position="1107"/>
        <end position="1294"/>
    </location>
</feature>
<reference evidence="11 12" key="1">
    <citation type="submission" date="2017-09" db="EMBL/GenBank/DDBJ databases">
        <title>Bacterial strain isolated from the female urinary microbiota.</title>
        <authorList>
            <person name="Thomas-White K."/>
            <person name="Kumar N."/>
            <person name="Forster S."/>
            <person name="Putonti C."/>
            <person name="Lawley T."/>
            <person name="Wolfe A.J."/>
        </authorList>
    </citation>
    <scope>NUCLEOTIDE SEQUENCE [LARGE SCALE GENOMIC DNA]</scope>
    <source>
        <strain evidence="11 12">UMB0744</strain>
    </source>
</reference>
<feature type="compositionally biased region" description="Basic and acidic residues" evidence="7">
    <location>
        <begin position="1134"/>
        <end position="1143"/>
    </location>
</feature>
<keyword evidence="5" id="KW-0106">Calcium</keyword>
<evidence type="ECO:0000256" key="2">
    <source>
        <dbReference type="ARBA" id="ARBA00022512"/>
    </source>
</evidence>
<dbReference type="Gene3D" id="2.60.40.10">
    <property type="entry name" value="Immunoglobulins"/>
    <property type="match status" value="2"/>
</dbReference>
<dbReference type="InterPro" id="IPR028974">
    <property type="entry name" value="TSP_type-3_rpt"/>
</dbReference>
<feature type="compositionally biased region" description="Basic and acidic residues" evidence="7">
    <location>
        <begin position="1164"/>
        <end position="1196"/>
    </location>
</feature>
<evidence type="ECO:0000256" key="1">
    <source>
        <dbReference type="ARBA" id="ARBA00004613"/>
    </source>
</evidence>
<accession>A0ABX4UMQ5</accession>
<feature type="domain" description="Gram-positive cocci surface proteins LPxTG" evidence="10">
    <location>
        <begin position="1303"/>
        <end position="1334"/>
    </location>
</feature>
<feature type="compositionally biased region" description="Acidic residues" evidence="7">
    <location>
        <begin position="1197"/>
        <end position="1206"/>
    </location>
</feature>
<evidence type="ECO:0000313" key="12">
    <source>
        <dbReference type="Proteomes" id="UP000243201"/>
    </source>
</evidence>
<evidence type="ECO:0000256" key="7">
    <source>
        <dbReference type="SAM" id="MobiDB-lite"/>
    </source>
</evidence>
<evidence type="ECO:0000256" key="9">
    <source>
        <dbReference type="SAM" id="SignalP"/>
    </source>
</evidence>
<dbReference type="EMBL" id="PNGC01000003">
    <property type="protein sequence ID" value="PMB88891.1"/>
    <property type="molecule type" value="Genomic_DNA"/>
</dbReference>
<evidence type="ECO:0000256" key="4">
    <source>
        <dbReference type="ARBA" id="ARBA00022729"/>
    </source>
</evidence>
<keyword evidence="8" id="KW-1133">Transmembrane helix</keyword>
<evidence type="ECO:0000256" key="8">
    <source>
        <dbReference type="SAM" id="Phobius"/>
    </source>
</evidence>
<keyword evidence="6" id="KW-0572">Peptidoglycan-anchor</keyword>
<keyword evidence="12" id="KW-1185">Reference proteome</keyword>
<feature type="region of interest" description="Disordered" evidence="7">
    <location>
        <begin position="922"/>
        <end position="975"/>
    </location>
</feature>
<evidence type="ECO:0000313" key="11">
    <source>
        <dbReference type="EMBL" id="PMB88891.1"/>
    </source>
</evidence>
<dbReference type="InterPro" id="IPR053180">
    <property type="entry name" value="Ca-binding_acidic-repeat"/>
</dbReference>
<feature type="compositionally biased region" description="Acidic residues" evidence="7">
    <location>
        <begin position="1235"/>
        <end position="1245"/>
    </location>
</feature>
<keyword evidence="8" id="KW-0812">Transmembrane</keyword>
<feature type="compositionally biased region" description="Basic and acidic residues" evidence="7">
    <location>
        <begin position="997"/>
        <end position="1008"/>
    </location>
</feature>
<evidence type="ECO:0000256" key="3">
    <source>
        <dbReference type="ARBA" id="ARBA00022525"/>
    </source>
</evidence>
<comment type="subcellular location">
    <subcellularLocation>
        <location evidence="1">Secreted</location>
    </subcellularLocation>
</comment>
<gene>
    <name evidence="11" type="ORF">CJ240_07685</name>
</gene>
<feature type="chain" id="PRO_5047505836" description="Gram-positive cocci surface proteins LPxTG domain-containing protein" evidence="9">
    <location>
        <begin position="45"/>
        <end position="1334"/>
    </location>
</feature>
<feature type="signal peptide" evidence="9">
    <location>
        <begin position="1"/>
        <end position="44"/>
    </location>
</feature>
<dbReference type="InterPro" id="IPR019931">
    <property type="entry name" value="LPXTG_anchor"/>
</dbReference>
<feature type="region of interest" description="Disordered" evidence="7">
    <location>
        <begin position="639"/>
        <end position="659"/>
    </location>
</feature>
<dbReference type="NCBIfam" id="TIGR01167">
    <property type="entry name" value="LPXTG_anchor"/>
    <property type="match status" value="1"/>
</dbReference>
<dbReference type="Proteomes" id="UP000243201">
    <property type="component" value="Unassembled WGS sequence"/>
</dbReference>
<keyword evidence="2" id="KW-0134">Cell wall</keyword>
<dbReference type="PANTHER" id="PTHR37467">
    <property type="entry name" value="EXPORTED CALCIUM-BINDING GLYCOPROTEIN-RELATED"/>
    <property type="match status" value="1"/>
</dbReference>
<comment type="caution">
    <text evidence="11">The sequence shown here is derived from an EMBL/GenBank/DDBJ whole genome shotgun (WGS) entry which is preliminary data.</text>
</comment>
<evidence type="ECO:0000256" key="5">
    <source>
        <dbReference type="ARBA" id="ARBA00022837"/>
    </source>
</evidence>
<dbReference type="SUPFAM" id="SSF103647">
    <property type="entry name" value="TSP type-3 repeat"/>
    <property type="match status" value="2"/>
</dbReference>
<keyword evidence="4 9" id="KW-0732">Signal</keyword>